<evidence type="ECO:0000313" key="2">
    <source>
        <dbReference type="Proteomes" id="UP000772434"/>
    </source>
</evidence>
<comment type="caution">
    <text evidence="1">The sequence shown here is derived from an EMBL/GenBank/DDBJ whole genome shotgun (WGS) entry which is preliminary data.</text>
</comment>
<name>A0A9P5PLE4_9AGAR</name>
<reference evidence="1" key="1">
    <citation type="submission" date="2020-11" db="EMBL/GenBank/DDBJ databases">
        <authorList>
            <consortium name="DOE Joint Genome Institute"/>
            <person name="Ahrendt S."/>
            <person name="Riley R."/>
            <person name="Andreopoulos W."/>
            <person name="Labutti K."/>
            <person name="Pangilinan J."/>
            <person name="Ruiz-Duenas F.J."/>
            <person name="Barrasa J.M."/>
            <person name="Sanchez-Garcia M."/>
            <person name="Camarero S."/>
            <person name="Miyauchi S."/>
            <person name="Serrano A."/>
            <person name="Linde D."/>
            <person name="Babiker R."/>
            <person name="Drula E."/>
            <person name="Ayuso-Fernandez I."/>
            <person name="Pacheco R."/>
            <person name="Padilla G."/>
            <person name="Ferreira P."/>
            <person name="Barriuso J."/>
            <person name="Kellner H."/>
            <person name="Castanera R."/>
            <person name="Alfaro M."/>
            <person name="Ramirez L."/>
            <person name="Pisabarro A.G."/>
            <person name="Kuo A."/>
            <person name="Tritt A."/>
            <person name="Lipzen A."/>
            <person name="He G."/>
            <person name="Yan M."/>
            <person name="Ng V."/>
            <person name="Cullen D."/>
            <person name="Martin F."/>
            <person name="Rosso M.-N."/>
            <person name="Henrissat B."/>
            <person name="Hibbett D."/>
            <person name="Martinez A.T."/>
            <person name="Grigoriev I.V."/>
        </authorList>
    </citation>
    <scope>NUCLEOTIDE SEQUENCE</scope>
    <source>
        <strain evidence="1">AH 40177</strain>
    </source>
</reference>
<accession>A0A9P5PLE4</accession>
<keyword evidence="2" id="KW-1185">Reference proteome</keyword>
<sequence>MKNPESHKALMDNTLLHGIVADFPKAIKIPSDYVKATEGGKPDSVEQHLTPPYGTRGFINQVYSVEGTNWILDLYGYRHANSNNVTVIIVHSGTVSSENIIWPVTVFRIWTTPATIHKFQYPETYEEDLGDSRYSSLTTRNTINMIGPDGRNPVPFEIVYRETFVSYRIDSPDPVYLKFTQVKLVQSPWITGMPGGTFTGRIEVVV</sequence>
<protein>
    <submittedName>
        <fullName evidence="1">Uncharacterized protein</fullName>
    </submittedName>
</protein>
<organism evidence="1 2">
    <name type="scientific">Rhodocollybia butyracea</name>
    <dbReference type="NCBI Taxonomy" id="206335"/>
    <lineage>
        <taxon>Eukaryota</taxon>
        <taxon>Fungi</taxon>
        <taxon>Dikarya</taxon>
        <taxon>Basidiomycota</taxon>
        <taxon>Agaricomycotina</taxon>
        <taxon>Agaricomycetes</taxon>
        <taxon>Agaricomycetidae</taxon>
        <taxon>Agaricales</taxon>
        <taxon>Marasmiineae</taxon>
        <taxon>Omphalotaceae</taxon>
        <taxon>Rhodocollybia</taxon>
    </lineage>
</organism>
<dbReference type="OrthoDB" id="3003360at2759"/>
<dbReference type="AlphaFoldDB" id="A0A9P5PLE4"/>
<dbReference type="EMBL" id="JADNRY010000103">
    <property type="protein sequence ID" value="KAF9065456.1"/>
    <property type="molecule type" value="Genomic_DNA"/>
</dbReference>
<evidence type="ECO:0000313" key="1">
    <source>
        <dbReference type="EMBL" id="KAF9065456.1"/>
    </source>
</evidence>
<gene>
    <name evidence="1" type="ORF">BDP27DRAFT_1331905</name>
</gene>
<proteinExistence type="predicted"/>
<dbReference type="Proteomes" id="UP000772434">
    <property type="component" value="Unassembled WGS sequence"/>
</dbReference>